<dbReference type="GO" id="GO:0000111">
    <property type="term" value="C:nucleotide-excision repair factor 2 complex"/>
    <property type="evidence" value="ECO:0007669"/>
    <property type="project" value="TreeGrafter"/>
</dbReference>
<evidence type="ECO:0000259" key="8">
    <source>
        <dbReference type="SMART" id="SM01031"/>
    </source>
</evidence>
<sequence>MAPAAQPGLRRIGGPPRKIPPATPARRGATGSTASPSTLAGSQSAPAKEEGTQSNRKKVSLRANPSLISQLEFEEEEDDDWDEVALPPGREPISRDFASSPAGGMSSRAASKALTVTDDEAATDRTATATEGEDEEDKDHNDLMAAYGYDFNAEEKDQNAAHTDRGDIEISLGARDGLTEEQRKAQDELANRKKPLTARDRALRLEAHKLHIICLLANASIRNKWCCDDLLKSRLLSLTPHALHAAFHIPPSRYPDAMHRARLFQTALQDLATWWANDYFEVSDTSVGIQTRGWDEVMEIVERLPRLVQNAGLQIVVDGEDKNLDTALKEGRMRAVENLDQKVVEEFQAALGPGGERIRTVNSFMKKVLQARGGRDTSAQLFVALCRSLGLGARLVVSLQPIQWKADKQPTPKSSSSRKPAAQDEGSSAAQQTKGSARGKGKQTRRKGKMPEKTASEEEEEDEMEEVQVTGSNAQAVGSSTLDQAARNINAIDPIVISDTESHATNASSKSKKLNVGKGGEMNPLKKERADYYKLGKSKPTGHKLGGPTKSKRRKEEDLTRYPPVFWAEVYSRSEQKWIPVDPVKGVIKRKKDFEPSSETGPIRMLYVVAFEEDGYAREVTVRYARNFAAKTMKLRVPVKKDQEDWWSRVMRMLERPYRLHRDDIEDAELEMSQVSEGMPMVMAGFKDHPLYVLERHLKREEVIMPKREVGRFKGEPVYRRSNVVSCKTPENWMRIGRIVKEGQEPLKWVKQRAVTLDRRRAQELANQEGKDPIQQGLYAEWQTELFRPPPIKDGKIPKNAFGNLDLYTPTMLPEGAVHLPYKGIAKVAKQLGVDYAETCTGFEFKKQRAIPVLTGIAVATEFEALVLENYWKSAAAAEERALNKKQQRALERWFKLINGIKIRKRVQAQCLVRHLNLSASSRRSGRSLTTATRRW</sequence>
<keyword evidence="3" id="KW-0227">DNA damage</keyword>
<gene>
    <name evidence="10" type="ORF">FFLO_00564</name>
</gene>
<dbReference type="EMBL" id="JABELV010000006">
    <property type="protein sequence ID" value="KAG7571548.1"/>
    <property type="molecule type" value="Genomic_DNA"/>
</dbReference>
<dbReference type="Pfam" id="PF10403">
    <property type="entry name" value="BHD_1"/>
    <property type="match status" value="1"/>
</dbReference>
<keyword evidence="4" id="KW-0234">DNA repair</keyword>
<feature type="compositionally biased region" description="Acidic residues" evidence="6">
    <location>
        <begin position="457"/>
        <end position="466"/>
    </location>
</feature>
<dbReference type="InterPro" id="IPR004583">
    <property type="entry name" value="DNA_repair_Rad4"/>
</dbReference>
<accession>A0A8K0JW70</accession>
<dbReference type="Gene3D" id="3.30.70.2460">
    <property type="entry name" value="Rad4, beta-hairpin domain BHD3"/>
    <property type="match status" value="1"/>
</dbReference>
<feature type="compositionally biased region" description="Basic and acidic residues" evidence="6">
    <location>
        <begin position="524"/>
        <end position="534"/>
    </location>
</feature>
<feature type="region of interest" description="Disordered" evidence="6">
    <location>
        <begin position="1"/>
        <end position="139"/>
    </location>
</feature>
<feature type="compositionally biased region" description="Polar residues" evidence="6">
    <location>
        <begin position="425"/>
        <end position="435"/>
    </location>
</feature>
<dbReference type="Pfam" id="PF10404">
    <property type="entry name" value="BHD_2"/>
    <property type="match status" value="1"/>
</dbReference>
<dbReference type="SMART" id="SM01031">
    <property type="entry name" value="BHD_2"/>
    <property type="match status" value="1"/>
</dbReference>
<dbReference type="PANTHER" id="PTHR12135:SF0">
    <property type="entry name" value="DNA REPAIR PROTEIN COMPLEMENTING XP-C CELLS"/>
    <property type="match status" value="1"/>
</dbReference>
<evidence type="ECO:0000313" key="10">
    <source>
        <dbReference type="EMBL" id="KAG7571548.1"/>
    </source>
</evidence>
<evidence type="ECO:0000256" key="3">
    <source>
        <dbReference type="ARBA" id="ARBA00022763"/>
    </source>
</evidence>
<dbReference type="InterPro" id="IPR038765">
    <property type="entry name" value="Papain-like_cys_pep_sf"/>
</dbReference>
<dbReference type="SUPFAM" id="SSF54001">
    <property type="entry name" value="Cysteine proteinases"/>
    <property type="match status" value="1"/>
</dbReference>
<feature type="domain" description="Rad4 beta-hairpin" evidence="9">
    <location>
        <begin position="797"/>
        <end position="871"/>
    </location>
</feature>
<feature type="region of interest" description="Disordered" evidence="6">
    <location>
        <begin position="501"/>
        <end position="557"/>
    </location>
</feature>
<comment type="caution">
    <text evidence="10">The sequence shown here is derived from an EMBL/GenBank/DDBJ whole genome shotgun (WGS) entry which is preliminary data.</text>
</comment>
<feature type="compositionally biased region" description="Polar residues" evidence="6">
    <location>
        <begin position="30"/>
        <end position="45"/>
    </location>
</feature>
<dbReference type="InterPro" id="IPR018326">
    <property type="entry name" value="Rad4_beta-hairpin_dom1"/>
</dbReference>
<dbReference type="Pfam" id="PF03835">
    <property type="entry name" value="Rad4"/>
    <property type="match status" value="1"/>
</dbReference>
<dbReference type="InterPro" id="IPR018328">
    <property type="entry name" value="Rad4_beta-hairpin_dom3"/>
</dbReference>
<evidence type="ECO:0000259" key="7">
    <source>
        <dbReference type="SMART" id="SM01030"/>
    </source>
</evidence>
<feature type="domain" description="Rad4 beta-hairpin" evidence="7">
    <location>
        <begin position="675"/>
        <end position="725"/>
    </location>
</feature>
<evidence type="ECO:0000313" key="11">
    <source>
        <dbReference type="Proteomes" id="UP000812966"/>
    </source>
</evidence>
<keyword evidence="11" id="KW-1185">Reference proteome</keyword>
<dbReference type="InterPro" id="IPR036985">
    <property type="entry name" value="Transglutaminase-like_sf"/>
</dbReference>
<dbReference type="FunFam" id="3.30.70.2460:FF:000001">
    <property type="entry name" value="DNA repair protein Rad4 family"/>
    <property type="match status" value="1"/>
</dbReference>
<reference evidence="10" key="1">
    <citation type="submission" date="2020-04" db="EMBL/GenBank/DDBJ databases">
        <title>Analysis of mating type loci in Filobasidium floriforme.</title>
        <authorList>
            <person name="Nowrousian M."/>
        </authorList>
    </citation>
    <scope>NUCLEOTIDE SEQUENCE</scope>
    <source>
        <strain evidence="10">CBS 6242</strain>
    </source>
</reference>
<comment type="subcellular location">
    <subcellularLocation>
        <location evidence="1">Nucleus</location>
    </subcellularLocation>
</comment>
<evidence type="ECO:0000256" key="6">
    <source>
        <dbReference type="SAM" id="MobiDB-lite"/>
    </source>
</evidence>
<dbReference type="Pfam" id="PF10405">
    <property type="entry name" value="BHD_3"/>
    <property type="match status" value="1"/>
</dbReference>
<dbReference type="InterPro" id="IPR042488">
    <property type="entry name" value="Rad4_BHD3_sf"/>
</dbReference>
<dbReference type="Gene3D" id="3.90.260.10">
    <property type="entry name" value="Transglutaminase-like"/>
    <property type="match status" value="1"/>
</dbReference>
<evidence type="ECO:0008006" key="12">
    <source>
        <dbReference type="Google" id="ProtNLM"/>
    </source>
</evidence>
<dbReference type="InterPro" id="IPR018325">
    <property type="entry name" value="Rad4/PNGase_transGLS-fold"/>
</dbReference>
<evidence type="ECO:0000259" key="9">
    <source>
        <dbReference type="SMART" id="SM01032"/>
    </source>
</evidence>
<feature type="compositionally biased region" description="Basic residues" evidence="6">
    <location>
        <begin position="437"/>
        <end position="448"/>
    </location>
</feature>
<dbReference type="AlphaFoldDB" id="A0A8K0JW70"/>
<organism evidence="10 11">
    <name type="scientific">Filobasidium floriforme</name>
    <dbReference type="NCBI Taxonomy" id="5210"/>
    <lineage>
        <taxon>Eukaryota</taxon>
        <taxon>Fungi</taxon>
        <taxon>Dikarya</taxon>
        <taxon>Basidiomycota</taxon>
        <taxon>Agaricomycotina</taxon>
        <taxon>Tremellomycetes</taxon>
        <taxon>Filobasidiales</taxon>
        <taxon>Filobasidiaceae</taxon>
        <taxon>Filobasidium</taxon>
    </lineage>
</organism>
<comment type="similarity">
    <text evidence="2">Belongs to the XPC family.</text>
</comment>
<dbReference type="SMART" id="SM01030">
    <property type="entry name" value="BHD_1"/>
    <property type="match status" value="1"/>
</dbReference>
<evidence type="ECO:0000256" key="5">
    <source>
        <dbReference type="ARBA" id="ARBA00023242"/>
    </source>
</evidence>
<dbReference type="InterPro" id="IPR018327">
    <property type="entry name" value="BHD_2"/>
</dbReference>
<dbReference type="Proteomes" id="UP000812966">
    <property type="component" value="Unassembled WGS sequence"/>
</dbReference>
<feature type="compositionally biased region" description="Polar residues" evidence="6">
    <location>
        <begin position="469"/>
        <end position="480"/>
    </location>
</feature>
<feature type="region of interest" description="Disordered" evidence="6">
    <location>
        <begin position="405"/>
        <end position="480"/>
    </location>
</feature>
<dbReference type="SMART" id="SM01032">
    <property type="entry name" value="BHD_3"/>
    <property type="match status" value="1"/>
</dbReference>
<dbReference type="GO" id="GO:0005737">
    <property type="term" value="C:cytoplasm"/>
    <property type="evidence" value="ECO:0007669"/>
    <property type="project" value="TreeGrafter"/>
</dbReference>
<dbReference type="GO" id="GO:0006289">
    <property type="term" value="P:nucleotide-excision repair"/>
    <property type="evidence" value="ECO:0007669"/>
    <property type="project" value="InterPro"/>
</dbReference>
<dbReference type="Gene3D" id="2.20.20.110">
    <property type="entry name" value="Rad4, beta-hairpin domain BHD1"/>
    <property type="match status" value="1"/>
</dbReference>
<dbReference type="GO" id="GO:0003684">
    <property type="term" value="F:damaged DNA binding"/>
    <property type="evidence" value="ECO:0007669"/>
    <property type="project" value="InterPro"/>
</dbReference>
<evidence type="ECO:0000256" key="1">
    <source>
        <dbReference type="ARBA" id="ARBA00004123"/>
    </source>
</evidence>
<feature type="compositionally biased region" description="Low complexity" evidence="6">
    <location>
        <begin position="7"/>
        <end position="16"/>
    </location>
</feature>
<proteinExistence type="inferred from homology"/>
<dbReference type="PANTHER" id="PTHR12135">
    <property type="entry name" value="DNA REPAIR PROTEIN XP-C / RAD4"/>
    <property type="match status" value="1"/>
</dbReference>
<protein>
    <recommendedName>
        <fullName evidence="12">Rad4-domain-containing protein</fullName>
    </recommendedName>
</protein>
<keyword evidence="5" id="KW-0539">Nucleus</keyword>
<dbReference type="GO" id="GO:0071942">
    <property type="term" value="C:XPC complex"/>
    <property type="evidence" value="ECO:0007669"/>
    <property type="project" value="TreeGrafter"/>
</dbReference>
<name>A0A8K0JW70_9TREE</name>
<feature type="domain" description="Rad4 beta-hairpin" evidence="8">
    <location>
        <begin position="727"/>
        <end position="790"/>
    </location>
</feature>
<dbReference type="GO" id="GO:0003697">
    <property type="term" value="F:single-stranded DNA binding"/>
    <property type="evidence" value="ECO:0007669"/>
    <property type="project" value="TreeGrafter"/>
</dbReference>
<feature type="compositionally biased region" description="Acidic residues" evidence="6">
    <location>
        <begin position="72"/>
        <end position="83"/>
    </location>
</feature>
<evidence type="ECO:0000256" key="4">
    <source>
        <dbReference type="ARBA" id="ARBA00023204"/>
    </source>
</evidence>
<dbReference type="Gene3D" id="3.30.60.290">
    <property type="entry name" value="Rad4, beta-hairpin domain BHD2"/>
    <property type="match status" value="1"/>
</dbReference>
<evidence type="ECO:0000256" key="2">
    <source>
        <dbReference type="ARBA" id="ARBA00009525"/>
    </source>
</evidence>
<dbReference type="GO" id="GO:0006298">
    <property type="term" value="P:mismatch repair"/>
    <property type="evidence" value="ECO:0007669"/>
    <property type="project" value="TreeGrafter"/>
</dbReference>